<dbReference type="STRING" id="92696.A0A4R0R8L8"/>
<gene>
    <name evidence="4" type="ORF">EIP91_008392</name>
</gene>
<evidence type="ECO:0000259" key="3">
    <source>
        <dbReference type="Pfam" id="PF20153"/>
    </source>
</evidence>
<keyword evidence="2" id="KW-1133">Transmembrane helix</keyword>
<dbReference type="Pfam" id="PF20153">
    <property type="entry name" value="DUF6535"/>
    <property type="match status" value="1"/>
</dbReference>
<protein>
    <recommendedName>
        <fullName evidence="3">DUF6535 domain-containing protein</fullName>
    </recommendedName>
</protein>
<feature type="region of interest" description="Disordered" evidence="1">
    <location>
        <begin position="1"/>
        <end position="23"/>
    </location>
</feature>
<keyword evidence="2" id="KW-0472">Membrane</keyword>
<feature type="compositionally biased region" description="Basic and acidic residues" evidence="1">
    <location>
        <begin position="8"/>
        <end position="20"/>
    </location>
</feature>
<feature type="transmembrane region" description="Helical" evidence="2">
    <location>
        <begin position="211"/>
        <end position="231"/>
    </location>
</feature>
<dbReference type="InterPro" id="IPR045338">
    <property type="entry name" value="DUF6535"/>
</dbReference>
<reference evidence="4 5" key="1">
    <citation type="submission" date="2018-11" db="EMBL/GenBank/DDBJ databases">
        <title>Genome assembly of Steccherinum ochraceum LE-BIN_3174, the white-rot fungus of the Steccherinaceae family (The Residual Polyporoid clade, Polyporales, Basidiomycota).</title>
        <authorList>
            <person name="Fedorova T.V."/>
            <person name="Glazunova O.A."/>
            <person name="Landesman E.O."/>
            <person name="Moiseenko K.V."/>
            <person name="Psurtseva N.V."/>
            <person name="Savinova O.S."/>
            <person name="Shakhova N.V."/>
            <person name="Tyazhelova T.V."/>
            <person name="Vasina D.V."/>
        </authorList>
    </citation>
    <scope>NUCLEOTIDE SEQUENCE [LARGE SCALE GENOMIC DNA]</scope>
    <source>
        <strain evidence="4 5">LE-BIN_3174</strain>
    </source>
</reference>
<dbReference type="OrthoDB" id="2804523at2759"/>
<keyword evidence="5" id="KW-1185">Reference proteome</keyword>
<name>A0A4R0R8L8_9APHY</name>
<feature type="transmembrane region" description="Helical" evidence="2">
    <location>
        <begin position="238"/>
        <end position="262"/>
    </location>
</feature>
<organism evidence="4 5">
    <name type="scientific">Steccherinum ochraceum</name>
    <dbReference type="NCBI Taxonomy" id="92696"/>
    <lineage>
        <taxon>Eukaryota</taxon>
        <taxon>Fungi</taxon>
        <taxon>Dikarya</taxon>
        <taxon>Basidiomycota</taxon>
        <taxon>Agaricomycotina</taxon>
        <taxon>Agaricomycetes</taxon>
        <taxon>Polyporales</taxon>
        <taxon>Steccherinaceae</taxon>
        <taxon>Steccherinum</taxon>
    </lineage>
</organism>
<dbReference type="EMBL" id="RWJN01000463">
    <property type="protein sequence ID" value="TCD61475.1"/>
    <property type="molecule type" value="Genomic_DNA"/>
</dbReference>
<proteinExistence type="predicted"/>
<keyword evidence="2" id="KW-0812">Transmembrane</keyword>
<evidence type="ECO:0000256" key="1">
    <source>
        <dbReference type="SAM" id="MobiDB-lite"/>
    </source>
</evidence>
<feature type="transmembrane region" description="Helical" evidence="2">
    <location>
        <begin position="81"/>
        <end position="100"/>
    </location>
</feature>
<dbReference type="AlphaFoldDB" id="A0A4R0R8L8"/>
<evidence type="ECO:0000313" key="5">
    <source>
        <dbReference type="Proteomes" id="UP000292702"/>
    </source>
</evidence>
<sequence>MASIQEEPEPRSSSVRDLRNNPRPPESIQLMQELLAILKRSTIVPQDIVDGWGRFWNTYKKEADEYDLEFLSRYREDMNTCMIFAGLFTAVTATVASMTISDLGSDPNQTTQVLLMNILLVLNSTSGLPPQAIPLPTSDRPAVTIIWYQSLLYASLACSLFAALGAMMGIQWLSRYSSVGERGTLEDRCKERQRKLDALEVWHLRRVLDGLSTLLQLSLFLFGVAVCAYMWTQQIIVAAVLIGVMGAGTLFYFLTVGLSVIYRDCPFSTPFSESLRQEVEVGMRVFMSLPNIAKSLAKRYPAPFARPDDPKDFDSTRSPSVAWILATSTDPEIRLDTLLLFPHIDWTLETLQETLSVDMLDLLLDPLVRCFVCGSDGRLRLPPTNDQRAAQLCNAFLFIYWELHVLDARAASCWILRSGRCFVKEHSRILDFLKSSSTGADHNDKHLQLRLMFLTLQSHLDKLWLCVEGTEPRPGELQPHGDDLWRALQEQWPSHIIPLTGHSRLPAPSFHPLILFLLAQMSHWGEWQLENKRLLRSAISHYCKLGTLTKEQIIMCILAFAIALGYELEVEGDVPLGTTMALLERQVNASAMYTLLKPTKLLEQRNLNELEIIPTCHLLEDIVAVYLPSIRLLRCLRSPDIASHLLKLCTFMDVSLGQAVQHERITVSRYIQMFAGLLRLVIHSGIATDSEFPCSLSPDGWTPDPSYLMWLPAFLEKLRSLSHVQSGTLCEGEVQHAAADALLLLAREGNIGPTGEDELLDVFDWVIGLPFPANWSPDTNQRPTGIFRLQATMIRTYMVDTAIIRYTSNFTSQLRTRIIPPLSSVVAQPARSLSKSKSEDSKAIYERDKAFIATLVSLTPESSANESWFNDLANDGYVRAWVRIIHRWSIPYPNNLDSIRFRIDELRAVSLVVCTRLCQATVADWGDDFACVRRVAVVTVWREWDVWWSSKQAPGDVDALRERTRRVLESDHQSAADLEWYIIDMVQKLVDVEECFH</sequence>
<feature type="transmembrane region" description="Helical" evidence="2">
    <location>
        <begin position="112"/>
        <end position="130"/>
    </location>
</feature>
<evidence type="ECO:0000313" key="4">
    <source>
        <dbReference type="EMBL" id="TCD61475.1"/>
    </source>
</evidence>
<comment type="caution">
    <text evidence="4">The sequence shown here is derived from an EMBL/GenBank/DDBJ whole genome shotgun (WGS) entry which is preliminary data.</text>
</comment>
<accession>A0A4R0R8L8</accession>
<feature type="transmembrane region" description="Helical" evidence="2">
    <location>
        <begin position="151"/>
        <end position="173"/>
    </location>
</feature>
<dbReference type="Proteomes" id="UP000292702">
    <property type="component" value="Unassembled WGS sequence"/>
</dbReference>
<evidence type="ECO:0000256" key="2">
    <source>
        <dbReference type="SAM" id="Phobius"/>
    </source>
</evidence>
<feature type="domain" description="DUF6535" evidence="3">
    <location>
        <begin position="56"/>
        <end position="232"/>
    </location>
</feature>